<dbReference type="GO" id="GO:0006811">
    <property type="term" value="P:monoatomic ion transport"/>
    <property type="evidence" value="ECO:0007669"/>
    <property type="project" value="InterPro"/>
</dbReference>
<comment type="caution">
    <text evidence="1">The sequence shown here is derived from an EMBL/GenBank/DDBJ whole genome shotgun (WGS) entry which is preliminary data.</text>
</comment>
<dbReference type="GO" id="GO:0016020">
    <property type="term" value="C:membrane"/>
    <property type="evidence" value="ECO:0007669"/>
    <property type="project" value="InterPro"/>
</dbReference>
<reference evidence="1" key="1">
    <citation type="journal article" date="2021" name="Sci. Adv.">
        <title>The American lobster genome reveals insights on longevity, neural, and immune adaptations.</title>
        <authorList>
            <person name="Polinski J.M."/>
            <person name="Zimin A.V."/>
            <person name="Clark K.F."/>
            <person name="Kohn A.B."/>
            <person name="Sadowski N."/>
            <person name="Timp W."/>
            <person name="Ptitsyn A."/>
            <person name="Khanna P."/>
            <person name="Romanova D.Y."/>
            <person name="Williams P."/>
            <person name="Greenwood S.J."/>
            <person name="Moroz L.L."/>
            <person name="Walt D.R."/>
            <person name="Bodnar A.G."/>
        </authorList>
    </citation>
    <scope>NUCLEOTIDE SEQUENCE</scope>
    <source>
        <strain evidence="1">GMGI-L3</strain>
    </source>
</reference>
<organism evidence="1 2">
    <name type="scientific">Homarus americanus</name>
    <name type="common">American lobster</name>
    <dbReference type="NCBI Taxonomy" id="6706"/>
    <lineage>
        <taxon>Eukaryota</taxon>
        <taxon>Metazoa</taxon>
        <taxon>Ecdysozoa</taxon>
        <taxon>Arthropoda</taxon>
        <taxon>Crustacea</taxon>
        <taxon>Multicrustacea</taxon>
        <taxon>Malacostraca</taxon>
        <taxon>Eumalacostraca</taxon>
        <taxon>Eucarida</taxon>
        <taxon>Decapoda</taxon>
        <taxon>Pleocyemata</taxon>
        <taxon>Astacidea</taxon>
        <taxon>Nephropoidea</taxon>
        <taxon>Nephropidae</taxon>
        <taxon>Homarus</taxon>
    </lineage>
</organism>
<sequence length="232" mass="26748">MVALVVSCLVIRLVNHPHTSGLPYCLRRPLVRLASILYLSDYNNLVDGFQRSLPHALKSEDLELGGTGGGGLVGGIRQEATVRNEWVFLAAVIDRLCLILYVFLCVVNFIRFHATIWQPVTVIWQPVTVIWQPVTVMRKHVTVIWQPVTVIWQPVTVIWQPVTVMRKPVTVIWQPVTVIWQPVTVMRKPVTVIWQPMTVIWQPMTVIWQPVTVIWQLESYNIFYNIFCENTK</sequence>
<accession>A0A8J5MUK8</accession>
<evidence type="ECO:0000313" key="2">
    <source>
        <dbReference type="Proteomes" id="UP000747542"/>
    </source>
</evidence>
<dbReference type="SUPFAM" id="SSF90112">
    <property type="entry name" value="Neurotransmitter-gated ion-channel transmembrane pore"/>
    <property type="match status" value="1"/>
</dbReference>
<keyword evidence="2" id="KW-1185">Reference proteome</keyword>
<name>A0A8J5MUK8_HOMAM</name>
<proteinExistence type="predicted"/>
<evidence type="ECO:0000313" key="1">
    <source>
        <dbReference type="EMBL" id="KAG7163897.1"/>
    </source>
</evidence>
<feature type="non-terminal residue" evidence="1">
    <location>
        <position position="1"/>
    </location>
</feature>
<dbReference type="EMBL" id="JAHLQT010026066">
    <property type="protein sequence ID" value="KAG7163897.1"/>
    <property type="molecule type" value="Genomic_DNA"/>
</dbReference>
<protein>
    <submittedName>
        <fullName evidence="1">Uncharacterized protein</fullName>
    </submittedName>
</protein>
<gene>
    <name evidence="1" type="ORF">Hamer_G020812</name>
</gene>
<dbReference type="Proteomes" id="UP000747542">
    <property type="component" value="Unassembled WGS sequence"/>
</dbReference>
<dbReference type="AlphaFoldDB" id="A0A8J5MUK8"/>
<dbReference type="InterPro" id="IPR036719">
    <property type="entry name" value="Neuro-gated_channel_TM_sf"/>
</dbReference>